<sequence length="90" mass="9245">MNKSDLIDAMAADAGISKAAAKAALDSLTSNVTNSLKKGDKVALVGWGTWSVSKRAARTGRNPQTGKEIQIAAKNVVKFKAGAGLSDSVN</sequence>
<proteinExistence type="inferred from homology"/>
<dbReference type="GO" id="GO:1990178">
    <property type="term" value="C:HU-DNA complex"/>
    <property type="evidence" value="ECO:0007669"/>
    <property type="project" value="UniProtKB-ARBA"/>
</dbReference>
<comment type="function">
    <text evidence="1">Histone-like DNA-binding protein which is capable of wrapping DNA to stabilize it, and thus to prevent its denaturation under extreme environmental conditions.</text>
</comment>
<organism evidence="6 7">
    <name type="scientific">Tenacibaculum holothuriorum</name>
    <dbReference type="NCBI Taxonomy" id="1635173"/>
    <lineage>
        <taxon>Bacteria</taxon>
        <taxon>Pseudomonadati</taxon>
        <taxon>Bacteroidota</taxon>
        <taxon>Flavobacteriia</taxon>
        <taxon>Flavobacteriales</taxon>
        <taxon>Flavobacteriaceae</taxon>
        <taxon>Tenacibaculum</taxon>
    </lineage>
</organism>
<dbReference type="CDD" id="cd13831">
    <property type="entry name" value="HU"/>
    <property type="match status" value="1"/>
</dbReference>
<evidence type="ECO:0000256" key="5">
    <source>
        <dbReference type="RuleBase" id="RU003939"/>
    </source>
</evidence>
<gene>
    <name evidence="6" type="ORF">WH52_02610</name>
</gene>
<dbReference type="GO" id="GO:0005829">
    <property type="term" value="C:cytosol"/>
    <property type="evidence" value="ECO:0007669"/>
    <property type="project" value="TreeGrafter"/>
</dbReference>
<dbReference type="SMART" id="SM00411">
    <property type="entry name" value="BHL"/>
    <property type="match status" value="1"/>
</dbReference>
<dbReference type="GO" id="GO:1990103">
    <property type="term" value="C:DnaA-HU complex"/>
    <property type="evidence" value="ECO:0007669"/>
    <property type="project" value="UniProtKB-ARBA"/>
</dbReference>
<dbReference type="FunCoup" id="A0A1Y2PGC2">
    <property type="interactions" value="300"/>
</dbReference>
<dbReference type="Pfam" id="PF00216">
    <property type="entry name" value="Bac_DNA_binding"/>
    <property type="match status" value="1"/>
</dbReference>
<dbReference type="FunFam" id="4.10.520.10:FF:000001">
    <property type="entry name" value="DNA-binding protein HU"/>
    <property type="match status" value="1"/>
</dbReference>
<dbReference type="PANTHER" id="PTHR33175:SF3">
    <property type="entry name" value="DNA-BINDING PROTEIN HU-BETA"/>
    <property type="match status" value="1"/>
</dbReference>
<name>A0A1Y2PGC2_9FLAO</name>
<comment type="similarity">
    <text evidence="2 5">Belongs to the bacterial histone-like protein family.</text>
</comment>
<dbReference type="OrthoDB" id="9799835at2"/>
<dbReference type="Proteomes" id="UP000194221">
    <property type="component" value="Unassembled WGS sequence"/>
</dbReference>
<evidence type="ECO:0000313" key="6">
    <source>
        <dbReference type="EMBL" id="OSY89543.1"/>
    </source>
</evidence>
<dbReference type="PANTHER" id="PTHR33175">
    <property type="entry name" value="DNA-BINDING PROTEIN HU"/>
    <property type="match status" value="1"/>
</dbReference>
<keyword evidence="7" id="KW-1185">Reference proteome</keyword>
<dbReference type="AlphaFoldDB" id="A0A1Y2PGC2"/>
<dbReference type="InterPro" id="IPR000119">
    <property type="entry name" value="Hist_DNA-bd"/>
</dbReference>
<keyword evidence="3" id="KW-0226">DNA condensation</keyword>
<dbReference type="SUPFAM" id="SSF47729">
    <property type="entry name" value="IHF-like DNA-binding proteins"/>
    <property type="match status" value="1"/>
</dbReference>
<dbReference type="GO" id="GO:0030527">
    <property type="term" value="F:structural constituent of chromatin"/>
    <property type="evidence" value="ECO:0007669"/>
    <property type="project" value="InterPro"/>
</dbReference>
<dbReference type="GO" id="GO:0006351">
    <property type="term" value="P:DNA-templated transcription"/>
    <property type="evidence" value="ECO:0007669"/>
    <property type="project" value="UniProtKB-ARBA"/>
</dbReference>
<comment type="caution">
    <text evidence="6">The sequence shown here is derived from an EMBL/GenBank/DDBJ whole genome shotgun (WGS) entry which is preliminary data.</text>
</comment>
<dbReference type="InterPro" id="IPR010992">
    <property type="entry name" value="IHF-like_DNA-bd_dom_sf"/>
</dbReference>
<keyword evidence="4 6" id="KW-0238">DNA-binding</keyword>
<dbReference type="GO" id="GO:0006270">
    <property type="term" value="P:DNA replication initiation"/>
    <property type="evidence" value="ECO:0007669"/>
    <property type="project" value="UniProtKB-ARBA"/>
</dbReference>
<dbReference type="GO" id="GO:0003677">
    <property type="term" value="F:DNA binding"/>
    <property type="evidence" value="ECO:0007669"/>
    <property type="project" value="UniProtKB-KW"/>
</dbReference>
<evidence type="ECO:0000256" key="2">
    <source>
        <dbReference type="ARBA" id="ARBA00010529"/>
    </source>
</evidence>
<dbReference type="RefSeq" id="WP_086029358.1">
    <property type="nucleotide sequence ID" value="NZ_LAPZ01000001.1"/>
</dbReference>
<reference evidence="6 7" key="1">
    <citation type="submission" date="2015-03" db="EMBL/GenBank/DDBJ databases">
        <title>Genome sequence of Tenacibaculum sp. S2-2, isolated from intestinal microbiota of sea cucumber, Apostichopus japonicas.</title>
        <authorList>
            <person name="Shao Z."/>
            <person name="Wang L."/>
            <person name="Li X."/>
        </authorList>
    </citation>
    <scope>NUCLEOTIDE SEQUENCE [LARGE SCALE GENOMIC DNA]</scope>
    <source>
        <strain evidence="6 7">S2-2</strain>
    </source>
</reference>
<protein>
    <submittedName>
        <fullName evidence="6">DNA-binding protein</fullName>
    </submittedName>
</protein>
<evidence type="ECO:0000256" key="3">
    <source>
        <dbReference type="ARBA" id="ARBA00023067"/>
    </source>
</evidence>
<dbReference type="EMBL" id="LAPZ01000001">
    <property type="protein sequence ID" value="OSY89543.1"/>
    <property type="molecule type" value="Genomic_DNA"/>
</dbReference>
<evidence type="ECO:0000256" key="1">
    <source>
        <dbReference type="ARBA" id="ARBA00003819"/>
    </source>
</evidence>
<dbReference type="GO" id="GO:0042802">
    <property type="term" value="F:identical protein binding"/>
    <property type="evidence" value="ECO:0007669"/>
    <property type="project" value="UniProtKB-ARBA"/>
</dbReference>
<dbReference type="STRING" id="1635173.WH52_02610"/>
<dbReference type="PRINTS" id="PR01727">
    <property type="entry name" value="DNABINDINGHU"/>
</dbReference>
<dbReference type="GO" id="GO:0030261">
    <property type="term" value="P:chromosome condensation"/>
    <property type="evidence" value="ECO:0007669"/>
    <property type="project" value="UniProtKB-KW"/>
</dbReference>
<accession>A0A1Y2PGC2</accession>
<dbReference type="Gene3D" id="4.10.520.10">
    <property type="entry name" value="IHF-like DNA-binding proteins"/>
    <property type="match status" value="1"/>
</dbReference>
<evidence type="ECO:0000313" key="7">
    <source>
        <dbReference type="Proteomes" id="UP000194221"/>
    </source>
</evidence>
<dbReference type="InParanoid" id="A0A1Y2PGC2"/>
<evidence type="ECO:0000256" key="4">
    <source>
        <dbReference type="ARBA" id="ARBA00023125"/>
    </source>
</evidence>